<evidence type="ECO:0000256" key="4">
    <source>
        <dbReference type="SAM" id="MobiDB-lite"/>
    </source>
</evidence>
<dbReference type="InParanoid" id="A0A151Z737"/>
<organism evidence="5 6">
    <name type="scientific">Tieghemostelium lacteum</name>
    <name type="common">Slime mold</name>
    <name type="synonym">Dictyostelium lacteum</name>
    <dbReference type="NCBI Taxonomy" id="361077"/>
    <lineage>
        <taxon>Eukaryota</taxon>
        <taxon>Amoebozoa</taxon>
        <taxon>Evosea</taxon>
        <taxon>Eumycetozoa</taxon>
        <taxon>Dictyostelia</taxon>
        <taxon>Dictyosteliales</taxon>
        <taxon>Raperosteliaceae</taxon>
        <taxon>Tieghemostelium</taxon>
    </lineage>
</organism>
<dbReference type="PANTHER" id="PTHR46260">
    <property type="entry name" value="RING-TYPE DOMAIN-CONTAINING PROTEIN"/>
    <property type="match status" value="1"/>
</dbReference>
<dbReference type="InterPro" id="IPR006652">
    <property type="entry name" value="Kelch_1"/>
</dbReference>
<comment type="caution">
    <text evidence="5">The sequence shown here is derived from an EMBL/GenBank/DDBJ whole genome shotgun (WGS) entry which is preliminary data.</text>
</comment>
<evidence type="ECO:0000256" key="3">
    <source>
        <dbReference type="SAM" id="Coils"/>
    </source>
</evidence>
<evidence type="ECO:0000313" key="5">
    <source>
        <dbReference type="EMBL" id="KYQ89773.1"/>
    </source>
</evidence>
<dbReference type="PANTHER" id="PTHR46260:SF3">
    <property type="entry name" value="RING-TYPE DOMAIN-CONTAINING PROTEIN"/>
    <property type="match status" value="1"/>
</dbReference>
<dbReference type="InterPro" id="IPR015915">
    <property type="entry name" value="Kelch-typ_b-propeller"/>
</dbReference>
<dbReference type="OMA" id="MDNDFTS"/>
<sequence length="649" mass="73877">MNETVTINDSLYRSVQQLEYYKELCQVTLDQCDNSFMETKKIIIEDFDTLITYLSDRKIEILTQLAIELESHKQDLEKNIDRSNLLIQKLNKKISTNNTSSIRNSNGRLHSSDSRVQPPQLSHSKSYSNIHNSSGGSSTIVGLGSKSYSSMNQSYCDLKGPLNKSMSFDDVNFKTEQLQLLKQSVQVINWNWIGEFQNTTTRVKIVRSETPMSPRSDIDQQKSGEHSPRDNESISSSSTSSIQSPSKSSSSPLKQTSISSSSSATLLRNNGEKLVNQYGRLEFKTKQNEEYQELKSIFPRNEYIYSIGGKLNGFDQYALERFDSAECGGWRSLSPVPSMDNDFAAVYDQKNYIYLFGGSLAPTRILKYSILDDRWERLKIEIPDGGRFLHSAIYDQKQFIYLIGGFPKSTHILKFNLFTEEFSRQSSLSKSLWNTCALYDDKSMYLLNHSLLSVAGSSGMEDEISSSFSQRPCIYLIGGCNVSRQSRSTFERYDIEEDRFYEMPPLLNSMYSGGAVLDQENGYIYVVGGFSSVSNECLSRVERFSFQRNQWELLSSSSSLSDDTTNPQPQSDTFSTSDLPVKMTICNSIFLDDKNQNIYVIGGYNQNTKEYYDRIFKFSLITFKWDTQSTVPPYQYSKQKGGSSIYISK</sequence>
<dbReference type="Proteomes" id="UP000076078">
    <property type="component" value="Unassembled WGS sequence"/>
</dbReference>
<dbReference type="OrthoDB" id="45365at2759"/>
<evidence type="ECO:0000313" key="6">
    <source>
        <dbReference type="Proteomes" id="UP000076078"/>
    </source>
</evidence>
<dbReference type="SMART" id="SM00612">
    <property type="entry name" value="Kelch"/>
    <property type="match status" value="2"/>
</dbReference>
<proteinExistence type="predicted"/>
<dbReference type="InterPro" id="IPR051746">
    <property type="entry name" value="Kelch_domain_containing_8"/>
</dbReference>
<dbReference type="SUPFAM" id="SSF117281">
    <property type="entry name" value="Kelch motif"/>
    <property type="match status" value="2"/>
</dbReference>
<gene>
    <name evidence="5" type="ORF">DLAC_09742</name>
</gene>
<name>A0A151Z737_TIELA</name>
<feature type="compositionally biased region" description="Polar residues" evidence="4">
    <location>
        <begin position="562"/>
        <end position="576"/>
    </location>
</feature>
<feature type="region of interest" description="Disordered" evidence="4">
    <location>
        <begin position="557"/>
        <end position="576"/>
    </location>
</feature>
<keyword evidence="2" id="KW-0677">Repeat</keyword>
<evidence type="ECO:0000256" key="2">
    <source>
        <dbReference type="ARBA" id="ARBA00022737"/>
    </source>
</evidence>
<accession>A0A151Z737</accession>
<dbReference type="EMBL" id="LODT01000039">
    <property type="protein sequence ID" value="KYQ89773.1"/>
    <property type="molecule type" value="Genomic_DNA"/>
</dbReference>
<dbReference type="AlphaFoldDB" id="A0A151Z737"/>
<feature type="region of interest" description="Disordered" evidence="4">
    <location>
        <begin position="97"/>
        <end position="135"/>
    </location>
</feature>
<evidence type="ECO:0000256" key="1">
    <source>
        <dbReference type="ARBA" id="ARBA00022441"/>
    </source>
</evidence>
<keyword evidence="6" id="KW-1185">Reference proteome</keyword>
<feature type="region of interest" description="Disordered" evidence="4">
    <location>
        <begin position="207"/>
        <end position="264"/>
    </location>
</feature>
<feature type="compositionally biased region" description="Basic and acidic residues" evidence="4">
    <location>
        <begin position="216"/>
        <end position="232"/>
    </location>
</feature>
<feature type="coiled-coil region" evidence="3">
    <location>
        <begin position="59"/>
        <end position="93"/>
    </location>
</feature>
<dbReference type="STRING" id="361077.A0A151Z737"/>
<protein>
    <submittedName>
        <fullName evidence="5">Kelch repeat-containing protein</fullName>
    </submittedName>
</protein>
<dbReference type="Pfam" id="PF01344">
    <property type="entry name" value="Kelch_1"/>
    <property type="match status" value="2"/>
</dbReference>
<reference evidence="5 6" key="1">
    <citation type="submission" date="2015-12" db="EMBL/GenBank/DDBJ databases">
        <title>Dictyostelia acquired genes for synthesis and detection of signals that induce cell-type specialization by lateral gene transfer from prokaryotes.</title>
        <authorList>
            <person name="Gloeckner G."/>
            <person name="Schaap P."/>
        </authorList>
    </citation>
    <scope>NUCLEOTIDE SEQUENCE [LARGE SCALE GENOMIC DNA]</scope>
    <source>
        <strain evidence="5 6">TK</strain>
    </source>
</reference>
<keyword evidence="3" id="KW-0175">Coiled coil</keyword>
<dbReference type="Gene3D" id="2.120.10.80">
    <property type="entry name" value="Kelch-type beta propeller"/>
    <property type="match status" value="2"/>
</dbReference>
<feature type="compositionally biased region" description="Low complexity" evidence="4">
    <location>
        <begin position="233"/>
        <end position="263"/>
    </location>
</feature>
<feature type="compositionally biased region" description="Low complexity" evidence="4">
    <location>
        <begin position="97"/>
        <end position="106"/>
    </location>
</feature>
<keyword evidence="1" id="KW-0880">Kelch repeat</keyword>
<feature type="compositionally biased region" description="Polar residues" evidence="4">
    <location>
        <begin position="114"/>
        <end position="135"/>
    </location>
</feature>